<dbReference type="EMBL" id="JAQQWM010000001">
    <property type="protein sequence ID" value="KAK8082032.1"/>
    <property type="molecule type" value="Genomic_DNA"/>
</dbReference>
<accession>A0ABR1WEZ3</accession>
<evidence type="ECO:0000313" key="2">
    <source>
        <dbReference type="EMBL" id="KAK8082032.1"/>
    </source>
</evidence>
<protein>
    <submittedName>
        <fullName evidence="2">Uncharacterized protein</fullName>
    </submittedName>
</protein>
<comment type="caution">
    <text evidence="2">The sequence shown here is derived from an EMBL/GenBank/DDBJ whole genome shotgun (WGS) entry which is preliminary data.</text>
</comment>
<feature type="compositionally biased region" description="Basic and acidic residues" evidence="1">
    <location>
        <begin position="186"/>
        <end position="197"/>
    </location>
</feature>
<organism evidence="2 3">
    <name type="scientific">Apiospora saccharicola</name>
    <dbReference type="NCBI Taxonomy" id="335842"/>
    <lineage>
        <taxon>Eukaryota</taxon>
        <taxon>Fungi</taxon>
        <taxon>Dikarya</taxon>
        <taxon>Ascomycota</taxon>
        <taxon>Pezizomycotina</taxon>
        <taxon>Sordariomycetes</taxon>
        <taxon>Xylariomycetidae</taxon>
        <taxon>Amphisphaeriales</taxon>
        <taxon>Apiosporaceae</taxon>
        <taxon>Apiospora</taxon>
    </lineage>
</organism>
<proteinExistence type="predicted"/>
<gene>
    <name evidence="2" type="ORF">PG996_000813</name>
</gene>
<feature type="region of interest" description="Disordered" evidence="1">
    <location>
        <begin position="16"/>
        <end position="60"/>
    </location>
</feature>
<sequence>MSSFIRRIISMRDVDDQRKKPISSSKKYALAPPATLYDDSDSDADDADDEYEADDEYSMSWETTKTGTSIHDIVVFIESSAAEENDVPVMRLNLDSQPDTTMIGEAIPSTEDNHIDDKHSSPVLEQSISICEGEVALAQKDEKSGSSDADDWEIVSADCCDSWAFELEVAEEDRVAREEEKLTVAKLRDSSRQETHIPPRSAAIKRHSGRKVAFTLKPDIFAE</sequence>
<evidence type="ECO:0000256" key="1">
    <source>
        <dbReference type="SAM" id="MobiDB-lite"/>
    </source>
</evidence>
<evidence type="ECO:0000313" key="3">
    <source>
        <dbReference type="Proteomes" id="UP001446871"/>
    </source>
</evidence>
<feature type="compositionally biased region" description="Acidic residues" evidence="1">
    <location>
        <begin position="38"/>
        <end position="57"/>
    </location>
</feature>
<dbReference type="Proteomes" id="UP001446871">
    <property type="component" value="Unassembled WGS sequence"/>
</dbReference>
<keyword evidence="3" id="KW-1185">Reference proteome</keyword>
<feature type="region of interest" description="Disordered" evidence="1">
    <location>
        <begin position="186"/>
        <end position="208"/>
    </location>
</feature>
<name>A0ABR1WEZ3_9PEZI</name>
<reference evidence="2 3" key="1">
    <citation type="submission" date="2023-01" db="EMBL/GenBank/DDBJ databases">
        <title>Analysis of 21 Apiospora genomes using comparative genomics revels a genus with tremendous synthesis potential of carbohydrate active enzymes and secondary metabolites.</title>
        <authorList>
            <person name="Sorensen T."/>
        </authorList>
    </citation>
    <scope>NUCLEOTIDE SEQUENCE [LARGE SCALE GENOMIC DNA]</scope>
    <source>
        <strain evidence="2 3">CBS 83171</strain>
    </source>
</reference>